<dbReference type="HOGENOM" id="CLU_056469_1_3_7"/>
<keyword evidence="2" id="KW-1003">Cell membrane</keyword>
<dbReference type="eggNOG" id="COG0619">
    <property type="taxonomic scope" value="Bacteria"/>
</dbReference>
<feature type="transmembrane region" description="Helical" evidence="6">
    <location>
        <begin position="233"/>
        <end position="251"/>
    </location>
</feature>
<dbReference type="GO" id="GO:0043190">
    <property type="term" value="C:ATP-binding cassette (ABC) transporter complex"/>
    <property type="evidence" value="ECO:0007669"/>
    <property type="project" value="InterPro"/>
</dbReference>
<reference evidence="7 8" key="1">
    <citation type="submission" date="2012-10" db="EMBL/GenBank/DDBJ databases">
        <authorList>
            <person name="Genoscope - CEA"/>
        </authorList>
    </citation>
    <scope>NUCLEOTIDE SEQUENCE [LARGE SCALE GENOMIC DNA]</scope>
    <source>
        <strain evidence="8">AM13 / DSM 14728</strain>
    </source>
</reference>
<proteinExistence type="predicted"/>
<sequence>MQQITEPFVSGSSIIHTSHPGVRVGCAFLLSLAGALVTTLPAACAVLITGILFAATARLPFFKLLKRLLFINFFILFLWAFLPFSHVGEPVFSIGPFTATLEGIIYSAIITLKSNGVVLAVTALISTMPAQLVGAGMQTLRLPDKLCRLFLFTWRYVHVMGAEFSKMNRAATMRGFIPRTDMHTYRTYAWLMGMLLIRSLDRAQRIWQAMLCRGFTGTFHTLNTFQIQGKDRLIMALSLVCASAFIFLELYKIEVFR</sequence>
<dbReference type="InterPro" id="IPR012809">
    <property type="entry name" value="ECF_CbiQ"/>
</dbReference>
<dbReference type="Pfam" id="PF02361">
    <property type="entry name" value="CbiQ"/>
    <property type="match status" value="1"/>
</dbReference>
<protein>
    <submittedName>
        <fullName evidence="7">Cobalt ABC transporter, inner membrane subunit CbiQ</fullName>
    </submittedName>
</protein>
<dbReference type="Proteomes" id="UP000010808">
    <property type="component" value="Chromosome"/>
</dbReference>
<evidence type="ECO:0000313" key="8">
    <source>
        <dbReference type="Proteomes" id="UP000010808"/>
    </source>
</evidence>
<evidence type="ECO:0000256" key="1">
    <source>
        <dbReference type="ARBA" id="ARBA00004651"/>
    </source>
</evidence>
<dbReference type="RefSeq" id="WP_015336147.1">
    <property type="nucleotide sequence ID" value="NC_020055.1"/>
</dbReference>
<comment type="subcellular location">
    <subcellularLocation>
        <location evidence="1">Cell membrane</location>
        <topology evidence="1">Multi-pass membrane protein</topology>
    </subcellularLocation>
</comment>
<evidence type="ECO:0000256" key="6">
    <source>
        <dbReference type="SAM" id="Phobius"/>
    </source>
</evidence>
<evidence type="ECO:0000256" key="5">
    <source>
        <dbReference type="ARBA" id="ARBA00023136"/>
    </source>
</evidence>
<dbReference type="PANTHER" id="PTHR34857">
    <property type="entry name" value="SLL0384 PROTEIN"/>
    <property type="match status" value="1"/>
</dbReference>
<dbReference type="CDD" id="cd16914">
    <property type="entry name" value="EcfT"/>
    <property type="match status" value="1"/>
</dbReference>
<keyword evidence="8" id="KW-1185">Reference proteome</keyword>
<dbReference type="AlphaFoldDB" id="L0R9T6"/>
<feature type="transmembrane region" description="Helical" evidence="6">
    <location>
        <begin position="67"/>
        <end position="84"/>
    </location>
</feature>
<dbReference type="STRING" id="1121451.DESAM_21262"/>
<dbReference type="EMBL" id="FO203522">
    <property type="protein sequence ID" value="CCO23543.1"/>
    <property type="molecule type" value="Genomic_DNA"/>
</dbReference>
<evidence type="ECO:0000256" key="4">
    <source>
        <dbReference type="ARBA" id="ARBA00022989"/>
    </source>
</evidence>
<feature type="transmembrane region" description="Helical" evidence="6">
    <location>
        <begin position="28"/>
        <end position="55"/>
    </location>
</feature>
<dbReference type="NCBIfam" id="TIGR02454">
    <property type="entry name" value="ECF_T_CbiQ"/>
    <property type="match status" value="1"/>
</dbReference>
<organism evidence="7 8">
    <name type="scientific">Maridesulfovibrio hydrothermalis AM13 = DSM 14728</name>
    <dbReference type="NCBI Taxonomy" id="1121451"/>
    <lineage>
        <taxon>Bacteria</taxon>
        <taxon>Pseudomonadati</taxon>
        <taxon>Thermodesulfobacteriota</taxon>
        <taxon>Desulfovibrionia</taxon>
        <taxon>Desulfovibrionales</taxon>
        <taxon>Desulfovibrionaceae</taxon>
        <taxon>Maridesulfovibrio</taxon>
    </lineage>
</organism>
<dbReference type="PANTHER" id="PTHR34857:SF2">
    <property type="entry name" value="SLL0384 PROTEIN"/>
    <property type="match status" value="1"/>
</dbReference>
<gene>
    <name evidence="7" type="ORF">DESAM_21262</name>
</gene>
<keyword evidence="4 6" id="KW-1133">Transmembrane helix</keyword>
<accession>L0R9T6</accession>
<dbReference type="GO" id="GO:0006824">
    <property type="term" value="P:cobalt ion transport"/>
    <property type="evidence" value="ECO:0007669"/>
    <property type="project" value="InterPro"/>
</dbReference>
<dbReference type="OrthoDB" id="4533at2"/>
<dbReference type="InterPro" id="IPR003339">
    <property type="entry name" value="ABC/ECF_trnsptr_transmembrane"/>
</dbReference>
<keyword evidence="3 6" id="KW-0812">Transmembrane</keyword>
<dbReference type="InterPro" id="IPR051611">
    <property type="entry name" value="ECF_transporter_component"/>
</dbReference>
<evidence type="ECO:0000256" key="3">
    <source>
        <dbReference type="ARBA" id="ARBA00022692"/>
    </source>
</evidence>
<dbReference type="PATRIC" id="fig|1121451.3.peg.1512"/>
<evidence type="ECO:0000256" key="2">
    <source>
        <dbReference type="ARBA" id="ARBA00022475"/>
    </source>
</evidence>
<name>L0R9T6_9BACT</name>
<keyword evidence="5 6" id="KW-0472">Membrane</keyword>
<evidence type="ECO:0000313" key="7">
    <source>
        <dbReference type="EMBL" id="CCO23543.1"/>
    </source>
</evidence>
<feature type="transmembrane region" description="Helical" evidence="6">
    <location>
        <begin position="104"/>
        <end position="125"/>
    </location>
</feature>
<dbReference type="KEGG" id="dhy:DESAM_21262"/>